<dbReference type="AlphaFoldDB" id="A0A4Y2CQ52"/>
<dbReference type="PANTHER" id="PTHR47331:SF2">
    <property type="match status" value="1"/>
</dbReference>
<dbReference type="Gene3D" id="3.30.560.10">
    <property type="entry name" value="Glucose Oxidase, domain 3"/>
    <property type="match status" value="1"/>
</dbReference>
<dbReference type="EMBL" id="BGPR01000215">
    <property type="protein sequence ID" value="GBM05445.1"/>
    <property type="molecule type" value="Genomic_DNA"/>
</dbReference>
<evidence type="ECO:0000259" key="1">
    <source>
        <dbReference type="PROSITE" id="PS00624"/>
    </source>
</evidence>
<dbReference type="InterPro" id="IPR000172">
    <property type="entry name" value="GMC_OxRdtase_N"/>
</dbReference>
<protein>
    <submittedName>
        <fullName evidence="2">L-sorbose 1-dehydrogenase</fullName>
    </submittedName>
</protein>
<dbReference type="SUPFAM" id="SSF51905">
    <property type="entry name" value="FAD/NAD(P)-binding domain"/>
    <property type="match status" value="1"/>
</dbReference>
<gene>
    <name evidence="2" type="primary">SDH_2</name>
    <name evidence="2" type="ORF">AVEN_94746_1</name>
</gene>
<dbReference type="SUPFAM" id="SSF56672">
    <property type="entry name" value="DNA/RNA polymerases"/>
    <property type="match status" value="1"/>
</dbReference>
<keyword evidence="3" id="KW-1185">Reference proteome</keyword>
<organism evidence="2 3">
    <name type="scientific">Araneus ventricosus</name>
    <name type="common">Orbweaver spider</name>
    <name type="synonym">Epeira ventricosa</name>
    <dbReference type="NCBI Taxonomy" id="182803"/>
    <lineage>
        <taxon>Eukaryota</taxon>
        <taxon>Metazoa</taxon>
        <taxon>Ecdysozoa</taxon>
        <taxon>Arthropoda</taxon>
        <taxon>Chelicerata</taxon>
        <taxon>Arachnida</taxon>
        <taxon>Araneae</taxon>
        <taxon>Araneomorphae</taxon>
        <taxon>Entelegynae</taxon>
        <taxon>Araneoidea</taxon>
        <taxon>Araneidae</taxon>
        <taxon>Araneus</taxon>
    </lineage>
</organism>
<dbReference type="Pfam" id="PF05380">
    <property type="entry name" value="Peptidase_A17"/>
    <property type="match status" value="1"/>
</dbReference>
<accession>A0A4Y2CQ52</accession>
<dbReference type="InterPro" id="IPR008042">
    <property type="entry name" value="Retrotrans_Pao"/>
</dbReference>
<dbReference type="InterPro" id="IPR036188">
    <property type="entry name" value="FAD/NAD-bd_sf"/>
</dbReference>
<dbReference type="Pfam" id="PF00732">
    <property type="entry name" value="GMC_oxred_N"/>
    <property type="match status" value="1"/>
</dbReference>
<dbReference type="SUPFAM" id="SSF54373">
    <property type="entry name" value="FAD-linked reductases, C-terminal domain"/>
    <property type="match status" value="1"/>
</dbReference>
<evidence type="ECO:0000313" key="2">
    <source>
        <dbReference type="EMBL" id="GBM05445.1"/>
    </source>
</evidence>
<dbReference type="PANTHER" id="PTHR47331">
    <property type="entry name" value="PHD-TYPE DOMAIN-CONTAINING PROTEIN"/>
    <property type="match status" value="1"/>
</dbReference>
<dbReference type="Proteomes" id="UP000499080">
    <property type="component" value="Unassembled WGS sequence"/>
</dbReference>
<dbReference type="OrthoDB" id="269227at2759"/>
<dbReference type="GO" id="GO:0050660">
    <property type="term" value="F:flavin adenine dinucleotide binding"/>
    <property type="evidence" value="ECO:0007669"/>
    <property type="project" value="InterPro"/>
</dbReference>
<comment type="caution">
    <text evidence="2">The sequence shown here is derived from an EMBL/GenBank/DDBJ whole genome shotgun (WGS) entry which is preliminary data.</text>
</comment>
<dbReference type="Gene3D" id="3.50.50.60">
    <property type="entry name" value="FAD/NAD(P)-binding domain"/>
    <property type="match status" value="1"/>
</dbReference>
<dbReference type="InterPro" id="IPR043502">
    <property type="entry name" value="DNA/RNA_pol_sf"/>
</dbReference>
<name>A0A4Y2CQ52_ARAVE</name>
<reference evidence="2 3" key="1">
    <citation type="journal article" date="2019" name="Sci. Rep.">
        <title>Orb-weaving spider Araneus ventricosus genome elucidates the spidroin gene catalogue.</title>
        <authorList>
            <person name="Kono N."/>
            <person name="Nakamura H."/>
            <person name="Ohtoshi R."/>
            <person name="Moran D.A.P."/>
            <person name="Shinohara A."/>
            <person name="Yoshida Y."/>
            <person name="Fujiwara M."/>
            <person name="Mori M."/>
            <person name="Tomita M."/>
            <person name="Arakawa K."/>
        </authorList>
    </citation>
    <scope>NUCLEOTIDE SEQUENCE [LARGE SCALE GENOMIC DNA]</scope>
</reference>
<dbReference type="PROSITE" id="PS00624">
    <property type="entry name" value="GMC_OXRED_2"/>
    <property type="match status" value="1"/>
</dbReference>
<dbReference type="GO" id="GO:0071897">
    <property type="term" value="P:DNA biosynthetic process"/>
    <property type="evidence" value="ECO:0007669"/>
    <property type="project" value="UniProtKB-ARBA"/>
</dbReference>
<evidence type="ECO:0000313" key="3">
    <source>
        <dbReference type="Proteomes" id="UP000499080"/>
    </source>
</evidence>
<sequence length="816" mass="92814">MYRQILMDPDQQDLQRIGWKTGPNAEVSAYCLKTVIYGMSNAPFLDIRTLQQLAEDEKSRYPLAYEVLLHDAYLDDIVRGAHDRETARRLKSQLQDGEHSFSVDTDLSVKTLGISWNPFQDRFVFKVSISIKPSYTKREVLSVIARLYDPLGFLSPVLIRAKVLLQRLWQQRLDWDDVLPNPISDDWKEFVTTMKCIEKLVLKIRSSLRLEISYIVLHTDSTIVLAWLNTPANHLKTFITNRISKVHGLTENCHWTHVPSHRNPSDLVSRGISPRDLPELKLWCHGPSFLERGELSSGPEPPLMNESEYSCELKNGVVPEMSISSVCVSTNSDLSFLSDLLCMSNSYVKMLRIFSYILRSVNVKRYNVIVSGPLCASELNQAENRLVRMVQGEVFSDEIRNLQCQKGVLLNSKVKNLNPFLDSDGVLKVGGLLGNSDLPYVAKYPVILPNKHKLTNKVIAYFHLKNLHIGASSLLHCVREGFSPLNGRSSCRKIVYECIVCFKDKPVVKSQLMGNLPRDRVVPEYPFNCSGVDFCGPFMIRYRNQRKGVLHKMYICIFVRFVSKAVHIEIVSDLTSGAFIAALGRFLVAEVLINKNKEAYGVRFDKDGYVYDIRARKEVIVSGGSINSPQILMLSGIGPKEHLENFGIEVIADLRVGDNLQDHVGNVVLSFEAKYAEPIFWKEVTSPSNLISYKLHATGQYTNLCGVEGLAFLNTKYKDAKLDWPDAEIHLISASQATDYSKTFRQRVGLPEEVYDKVYKPYLGKNSFTFFPVLLRPKSRGTVRLKSDDPYEHPWIDFNLFQYEEDLDKVFDGKLV</sequence>
<feature type="domain" description="Glucose-methanol-choline oxidoreductase N-terminal" evidence="1">
    <location>
        <begin position="624"/>
        <end position="638"/>
    </location>
</feature>
<dbReference type="GO" id="GO:0016614">
    <property type="term" value="F:oxidoreductase activity, acting on CH-OH group of donors"/>
    <property type="evidence" value="ECO:0007669"/>
    <property type="project" value="InterPro"/>
</dbReference>
<proteinExistence type="predicted"/>